<evidence type="ECO:0008006" key="4">
    <source>
        <dbReference type="Google" id="ProtNLM"/>
    </source>
</evidence>
<evidence type="ECO:0000313" key="2">
    <source>
        <dbReference type="EMBL" id="CAG7831373.1"/>
    </source>
</evidence>
<organism evidence="2 3">
    <name type="scientific">Allacma fusca</name>
    <dbReference type="NCBI Taxonomy" id="39272"/>
    <lineage>
        <taxon>Eukaryota</taxon>
        <taxon>Metazoa</taxon>
        <taxon>Ecdysozoa</taxon>
        <taxon>Arthropoda</taxon>
        <taxon>Hexapoda</taxon>
        <taxon>Collembola</taxon>
        <taxon>Symphypleona</taxon>
        <taxon>Sminthuridae</taxon>
        <taxon>Allacma</taxon>
    </lineage>
</organism>
<reference evidence="2" key="1">
    <citation type="submission" date="2021-06" db="EMBL/GenBank/DDBJ databases">
        <authorList>
            <person name="Hodson N. C."/>
            <person name="Mongue J. A."/>
            <person name="Jaron S. K."/>
        </authorList>
    </citation>
    <scope>NUCLEOTIDE SEQUENCE</scope>
</reference>
<keyword evidence="3" id="KW-1185">Reference proteome</keyword>
<dbReference type="Proteomes" id="UP000708208">
    <property type="component" value="Unassembled WGS sequence"/>
</dbReference>
<evidence type="ECO:0000256" key="1">
    <source>
        <dbReference type="SAM" id="SignalP"/>
    </source>
</evidence>
<dbReference type="AlphaFoldDB" id="A0A8J2PIA4"/>
<feature type="chain" id="PRO_5035248923" description="Secreted protein" evidence="1">
    <location>
        <begin position="27"/>
        <end position="140"/>
    </location>
</feature>
<feature type="signal peptide" evidence="1">
    <location>
        <begin position="1"/>
        <end position="26"/>
    </location>
</feature>
<name>A0A8J2PIA4_9HEXA</name>
<sequence>MAFTKCPTIFYLTVISAVILLNGVLAAPNPEEVFLEVLDAKQLTHHCVLGFQWSGTSCVHPGCVIGYYWNGLGCVRIEGGLHPCSAAYYWNGFACIHDNVLQHCAKTFYWNGASCMRDTGLHPCILGHYWDGISCVPYLR</sequence>
<keyword evidence="1" id="KW-0732">Signal</keyword>
<gene>
    <name evidence="2" type="ORF">AFUS01_LOCUS41119</name>
</gene>
<protein>
    <recommendedName>
        <fullName evidence="4">Secreted protein</fullName>
    </recommendedName>
</protein>
<accession>A0A8J2PIA4</accession>
<evidence type="ECO:0000313" key="3">
    <source>
        <dbReference type="Proteomes" id="UP000708208"/>
    </source>
</evidence>
<proteinExistence type="predicted"/>
<dbReference type="EMBL" id="CAJVCH010560200">
    <property type="protein sequence ID" value="CAG7831373.1"/>
    <property type="molecule type" value="Genomic_DNA"/>
</dbReference>
<comment type="caution">
    <text evidence="2">The sequence shown here is derived from an EMBL/GenBank/DDBJ whole genome shotgun (WGS) entry which is preliminary data.</text>
</comment>